<evidence type="ECO:0000313" key="9">
    <source>
        <dbReference type="EMBL" id="WDH84900.1"/>
    </source>
</evidence>
<proteinExistence type="inferred from homology"/>
<dbReference type="PANTHER" id="PTHR43297">
    <property type="entry name" value="OLIGOPEPTIDE TRANSPORT ATP-BINDING PROTEIN APPD"/>
    <property type="match status" value="1"/>
</dbReference>
<dbReference type="InterPro" id="IPR003439">
    <property type="entry name" value="ABC_transporter-like_ATP-bd"/>
</dbReference>
<evidence type="ECO:0000256" key="3">
    <source>
        <dbReference type="ARBA" id="ARBA00022448"/>
    </source>
</evidence>
<dbReference type="RefSeq" id="WP_274359927.1">
    <property type="nucleotide sequence ID" value="NZ_CP118101.1"/>
</dbReference>
<evidence type="ECO:0000256" key="5">
    <source>
        <dbReference type="ARBA" id="ARBA00022741"/>
    </source>
</evidence>
<dbReference type="PROSITE" id="PS50893">
    <property type="entry name" value="ABC_TRANSPORTER_2"/>
    <property type="match status" value="1"/>
</dbReference>
<dbReference type="GO" id="GO:0005524">
    <property type="term" value="F:ATP binding"/>
    <property type="evidence" value="ECO:0007669"/>
    <property type="project" value="UniProtKB-KW"/>
</dbReference>
<dbReference type="EMBL" id="CP118101">
    <property type="protein sequence ID" value="WDH84900.1"/>
    <property type="molecule type" value="Genomic_DNA"/>
</dbReference>
<evidence type="ECO:0000256" key="7">
    <source>
        <dbReference type="ARBA" id="ARBA00023136"/>
    </source>
</evidence>
<evidence type="ECO:0000256" key="6">
    <source>
        <dbReference type="ARBA" id="ARBA00022840"/>
    </source>
</evidence>
<dbReference type="GO" id="GO:0005886">
    <property type="term" value="C:plasma membrane"/>
    <property type="evidence" value="ECO:0007669"/>
    <property type="project" value="UniProtKB-SubCell"/>
</dbReference>
<keyword evidence="7" id="KW-0472">Membrane</keyword>
<reference evidence="9" key="1">
    <citation type="submission" date="2023-02" db="EMBL/GenBank/DDBJ databases">
        <title>Pathogen: clinical or host-associated sample.</title>
        <authorList>
            <person name="Hergert J."/>
            <person name="Casey R."/>
            <person name="Wagner J."/>
            <person name="Young E.L."/>
            <person name="Oakeson K.F."/>
        </authorList>
    </citation>
    <scope>NUCLEOTIDE SEQUENCE</scope>
    <source>
        <strain evidence="9">2022CK-00830</strain>
    </source>
</reference>
<dbReference type="InterPro" id="IPR003593">
    <property type="entry name" value="AAA+_ATPase"/>
</dbReference>
<evidence type="ECO:0000256" key="1">
    <source>
        <dbReference type="ARBA" id="ARBA00004202"/>
    </source>
</evidence>
<keyword evidence="3" id="KW-0813">Transport</keyword>
<dbReference type="SUPFAM" id="SSF52540">
    <property type="entry name" value="P-loop containing nucleoside triphosphate hydrolases"/>
    <property type="match status" value="1"/>
</dbReference>
<dbReference type="InterPro" id="IPR027417">
    <property type="entry name" value="P-loop_NTPase"/>
</dbReference>
<evidence type="ECO:0000259" key="8">
    <source>
        <dbReference type="PROSITE" id="PS50893"/>
    </source>
</evidence>
<evidence type="ECO:0000256" key="2">
    <source>
        <dbReference type="ARBA" id="ARBA00005417"/>
    </source>
</evidence>
<sequence length="277" mass="30929">MGNVLEVEGLNIWNTQTGQKIVHDVSFQLRNGSCLAIVGESGSGKTITCRSIMRLNKGWLGQEGTIIFKGEHLNKLAEKEMRKKRGKELCMILQNGMSAFDPSSVIGVHLQETLSEHYGWNKKEIVRRMSAAMEQVMLKNPIDVMDKYPHQLSGGMLQRVMIALALVLEPDLIIADEPTTALDSIAQYEVLEQFARLRVQLGCSMLFISHDLAAVKKLADEVMVMKDGRVVERGSVQKIFYGPEHDYTKYLVSSRMTLSNHFKRLMGANTIAEGGSS</sequence>
<organism evidence="9 10">
    <name type="scientific">Paenibacillus urinalis</name>
    <dbReference type="NCBI Taxonomy" id="521520"/>
    <lineage>
        <taxon>Bacteria</taxon>
        <taxon>Bacillati</taxon>
        <taxon>Bacillota</taxon>
        <taxon>Bacilli</taxon>
        <taxon>Bacillales</taxon>
        <taxon>Paenibacillaceae</taxon>
        <taxon>Paenibacillus</taxon>
    </lineage>
</organism>
<keyword evidence="6 9" id="KW-0067">ATP-binding</keyword>
<keyword evidence="4" id="KW-1003">Cell membrane</keyword>
<dbReference type="NCBIfam" id="NF047576">
    <property type="entry name" value="opine_ATP_CntF"/>
    <property type="match status" value="1"/>
</dbReference>
<dbReference type="InterPro" id="IPR017871">
    <property type="entry name" value="ABC_transporter-like_CS"/>
</dbReference>
<feature type="domain" description="ABC transporter" evidence="8">
    <location>
        <begin position="7"/>
        <end position="252"/>
    </location>
</feature>
<dbReference type="PANTHER" id="PTHR43297:SF2">
    <property type="entry name" value="DIPEPTIDE TRANSPORT ATP-BINDING PROTEIN DPPD"/>
    <property type="match status" value="1"/>
</dbReference>
<keyword evidence="5" id="KW-0547">Nucleotide-binding</keyword>
<name>A0AAX3N7Z9_9BACL</name>
<dbReference type="Proteomes" id="UP001220962">
    <property type="component" value="Chromosome"/>
</dbReference>
<evidence type="ECO:0000256" key="4">
    <source>
        <dbReference type="ARBA" id="ARBA00022475"/>
    </source>
</evidence>
<dbReference type="CDD" id="cd03257">
    <property type="entry name" value="ABC_NikE_OppD_transporters"/>
    <property type="match status" value="1"/>
</dbReference>
<evidence type="ECO:0000313" key="10">
    <source>
        <dbReference type="Proteomes" id="UP001220962"/>
    </source>
</evidence>
<protein>
    <submittedName>
        <fullName evidence="9">ABC transporter ATP-binding protein</fullName>
    </submittedName>
</protein>
<dbReference type="InterPro" id="IPR050388">
    <property type="entry name" value="ABC_Ni/Peptide_Import"/>
</dbReference>
<dbReference type="PROSITE" id="PS00211">
    <property type="entry name" value="ABC_TRANSPORTER_1"/>
    <property type="match status" value="1"/>
</dbReference>
<dbReference type="AlphaFoldDB" id="A0AAX3N7Z9"/>
<gene>
    <name evidence="9" type="ORF">PUW23_12080</name>
</gene>
<dbReference type="NCBIfam" id="NF047578">
    <property type="entry name" value="opine_ATP_CntD"/>
    <property type="match status" value="1"/>
</dbReference>
<dbReference type="Gene3D" id="3.40.50.300">
    <property type="entry name" value="P-loop containing nucleotide triphosphate hydrolases"/>
    <property type="match status" value="1"/>
</dbReference>
<dbReference type="GO" id="GO:0016887">
    <property type="term" value="F:ATP hydrolysis activity"/>
    <property type="evidence" value="ECO:0007669"/>
    <property type="project" value="InterPro"/>
</dbReference>
<accession>A0AAX3N7Z9</accession>
<dbReference type="Pfam" id="PF00005">
    <property type="entry name" value="ABC_tran"/>
    <property type="match status" value="1"/>
</dbReference>
<dbReference type="SMART" id="SM00382">
    <property type="entry name" value="AAA"/>
    <property type="match status" value="1"/>
</dbReference>
<comment type="subcellular location">
    <subcellularLocation>
        <location evidence="1">Cell membrane</location>
        <topology evidence="1">Peripheral membrane protein</topology>
    </subcellularLocation>
</comment>
<comment type="similarity">
    <text evidence="2">Belongs to the ABC transporter superfamily.</text>
</comment>